<dbReference type="PANTHER" id="PTHR45754:SF1">
    <property type="entry name" value="METHYLENETETRAHYDROFOLATE REDUCTASE 1"/>
    <property type="match status" value="1"/>
</dbReference>
<dbReference type="InterPro" id="IPR053806">
    <property type="entry name" value="MTHFR_C"/>
</dbReference>
<dbReference type="EC" id="1.5.1.20" evidence="10"/>
<dbReference type="FunFam" id="3.20.20.220:FF:000002">
    <property type="entry name" value="Methylenetetrahydrofolate reductase"/>
    <property type="match status" value="1"/>
</dbReference>
<evidence type="ECO:0000256" key="4">
    <source>
        <dbReference type="ARBA" id="ARBA00022630"/>
    </source>
</evidence>
<dbReference type="NCBIfam" id="TIGR00677">
    <property type="entry name" value="fadh2_euk"/>
    <property type="match status" value="1"/>
</dbReference>
<evidence type="ECO:0000256" key="1">
    <source>
        <dbReference type="ARBA" id="ARBA00001974"/>
    </source>
</evidence>
<comment type="pathway">
    <text evidence="2 8">One-carbon metabolism; tetrahydrofolate interconversion.</text>
</comment>
<dbReference type="GO" id="GO:0071949">
    <property type="term" value="F:FAD binding"/>
    <property type="evidence" value="ECO:0007669"/>
    <property type="project" value="TreeGrafter"/>
</dbReference>
<comment type="similarity">
    <text evidence="3">Belongs to the methylenetetrahydrofolate reductase family.</text>
</comment>
<feature type="domain" description="MTHFR SAM-binding regulatory" evidence="9">
    <location>
        <begin position="357"/>
        <end position="605"/>
    </location>
</feature>
<evidence type="ECO:0000259" key="9">
    <source>
        <dbReference type="Pfam" id="PF21895"/>
    </source>
</evidence>
<dbReference type="AlphaFoldDB" id="A0A9W8A0S9"/>
<dbReference type="GO" id="GO:0009086">
    <property type="term" value="P:methionine biosynthetic process"/>
    <property type="evidence" value="ECO:0007669"/>
    <property type="project" value="TreeGrafter"/>
</dbReference>
<evidence type="ECO:0000256" key="3">
    <source>
        <dbReference type="ARBA" id="ARBA00006743"/>
    </source>
</evidence>
<dbReference type="InterPro" id="IPR003171">
    <property type="entry name" value="Mehydrof_redctse-like"/>
</dbReference>
<dbReference type="InterPro" id="IPR004621">
    <property type="entry name" value="Fadh2_euk"/>
</dbReference>
<name>A0A9W8A0S9_9FUNG</name>
<gene>
    <name evidence="10" type="primary">MET12</name>
    <name evidence="10" type="ORF">H4219_004569</name>
</gene>
<dbReference type="Pfam" id="PF21895">
    <property type="entry name" value="MTHFR_C"/>
    <property type="match status" value="1"/>
</dbReference>
<dbReference type="SUPFAM" id="SSF51730">
    <property type="entry name" value="FAD-linked oxidoreductase"/>
    <property type="match status" value="1"/>
</dbReference>
<accession>A0A9W8A0S9</accession>
<dbReference type="OrthoDB" id="16284at2759"/>
<evidence type="ECO:0000313" key="11">
    <source>
        <dbReference type="Proteomes" id="UP001150538"/>
    </source>
</evidence>
<keyword evidence="7 10" id="KW-0560">Oxidoreductase</keyword>
<dbReference type="Pfam" id="PF02219">
    <property type="entry name" value="MTHFR"/>
    <property type="match status" value="1"/>
</dbReference>
<organism evidence="10 11">
    <name type="scientific">Mycoemilia scoparia</name>
    <dbReference type="NCBI Taxonomy" id="417184"/>
    <lineage>
        <taxon>Eukaryota</taxon>
        <taxon>Fungi</taxon>
        <taxon>Fungi incertae sedis</taxon>
        <taxon>Zoopagomycota</taxon>
        <taxon>Kickxellomycotina</taxon>
        <taxon>Kickxellomycetes</taxon>
        <taxon>Kickxellales</taxon>
        <taxon>Kickxellaceae</taxon>
        <taxon>Mycoemilia</taxon>
    </lineage>
</organism>
<dbReference type="Gene3D" id="3.20.20.220">
    <property type="match status" value="1"/>
</dbReference>
<evidence type="ECO:0000256" key="6">
    <source>
        <dbReference type="ARBA" id="ARBA00022857"/>
    </source>
</evidence>
<dbReference type="PANTHER" id="PTHR45754">
    <property type="entry name" value="METHYLENETETRAHYDROFOLATE REDUCTASE"/>
    <property type="match status" value="1"/>
</dbReference>
<dbReference type="EMBL" id="JANBPU010000172">
    <property type="protein sequence ID" value="KAJ1914938.1"/>
    <property type="molecule type" value="Genomic_DNA"/>
</dbReference>
<comment type="cofactor">
    <cofactor evidence="1">
        <name>FAD</name>
        <dbReference type="ChEBI" id="CHEBI:57692"/>
    </cofactor>
</comment>
<dbReference type="CDD" id="cd00537">
    <property type="entry name" value="MTHFR"/>
    <property type="match status" value="1"/>
</dbReference>
<dbReference type="GO" id="GO:0035999">
    <property type="term" value="P:tetrahydrofolate interconversion"/>
    <property type="evidence" value="ECO:0007669"/>
    <property type="project" value="TreeGrafter"/>
</dbReference>
<comment type="caution">
    <text evidence="10">The sequence shown here is derived from an EMBL/GenBank/DDBJ whole genome shotgun (WGS) entry which is preliminary data.</text>
</comment>
<evidence type="ECO:0000256" key="8">
    <source>
        <dbReference type="RuleBase" id="RU004254"/>
    </source>
</evidence>
<evidence type="ECO:0000313" key="10">
    <source>
        <dbReference type="EMBL" id="KAJ1914938.1"/>
    </source>
</evidence>
<evidence type="ECO:0000256" key="7">
    <source>
        <dbReference type="ARBA" id="ARBA00023002"/>
    </source>
</evidence>
<dbReference type="GO" id="GO:0004489">
    <property type="term" value="F:methylenetetrahydrofolate reductase [NAD(P)H] activity"/>
    <property type="evidence" value="ECO:0007669"/>
    <property type="project" value="UniProtKB-EC"/>
</dbReference>
<keyword evidence="5" id="KW-0274">FAD</keyword>
<keyword evidence="6" id="KW-0521">NADP</keyword>
<keyword evidence="11" id="KW-1185">Reference proteome</keyword>
<evidence type="ECO:0000256" key="2">
    <source>
        <dbReference type="ARBA" id="ARBA00004777"/>
    </source>
</evidence>
<dbReference type="Proteomes" id="UP001150538">
    <property type="component" value="Unassembled WGS sequence"/>
</dbReference>
<evidence type="ECO:0000256" key="5">
    <source>
        <dbReference type="ARBA" id="ARBA00022827"/>
    </source>
</evidence>
<proteinExistence type="inferred from homology"/>
<keyword evidence="4" id="KW-0285">Flavoprotein</keyword>
<sequence>MKITNKIQKALDNEQKFFSFEYFPPKTDQGVVNLYERIERMTRLNPLFAAVTWGAGGATAERTLEICSLCQGIYGLESLMHLTCTNMDQAMIDSALKSAKDSGIQNILALRGDAPHGDEFWTPTDNKFVHAVDLVRYIRQQYGDYFCIGVAGYPEGHTENPDKDQDFKYLQEKVDAGADFIITQLFYDVPKFLEWYRKCRGEGGIDVPIIPGIMPIQNYQSFRRLTFLTKVEVPGSLLESLDPIKSDDKAVKDFGVEYAVKMIREIFDSGIDGVHITTLNLESTARRVLLELGLSDSSISRPQVVLDKGSGLLSSAAATPGSLIPAGIGAGGGSNKVSTEIAPGSLLSGRTHLGEGTWDEFPNGRWGDARSPAFGQIDGYGVSIKQPPGEALRLWGAPRSADDISKLFSRYVIGDLSAIPWNDEPLFAESQKIRDQLVRINESGFWTLASQPAIDGIRSEDKVCGWGPHGGYVYQKAFVECFVSPDKFPAFLSKLQTLSSEVTYYAANNQGDFMTNSLESSEDEYSTTTALTWGVFPGQSIVQSTLIDKMNFLAWRDEAFQIWEEWSGLYPKNSKERKFLKEVSETYWLVNAIGNDYKNPDFIFQLF</sequence>
<protein>
    <submittedName>
        <fullName evidence="10">Methylenetetrahydrofolate reductase 1</fullName>
        <ecNumber evidence="10">1.5.1.20</ecNumber>
    </submittedName>
</protein>
<reference evidence="10" key="1">
    <citation type="submission" date="2022-07" db="EMBL/GenBank/DDBJ databases">
        <title>Phylogenomic reconstructions and comparative analyses of Kickxellomycotina fungi.</title>
        <authorList>
            <person name="Reynolds N.K."/>
            <person name="Stajich J.E."/>
            <person name="Barry K."/>
            <person name="Grigoriev I.V."/>
            <person name="Crous P."/>
            <person name="Smith M.E."/>
        </authorList>
    </citation>
    <scope>NUCLEOTIDE SEQUENCE</scope>
    <source>
        <strain evidence="10">NBRC 100468</strain>
    </source>
</reference>
<dbReference type="InterPro" id="IPR029041">
    <property type="entry name" value="FAD-linked_oxidoreductase-like"/>
</dbReference>
<dbReference type="GO" id="GO:0005829">
    <property type="term" value="C:cytosol"/>
    <property type="evidence" value="ECO:0007669"/>
    <property type="project" value="TreeGrafter"/>
</dbReference>